<protein>
    <submittedName>
        <fullName evidence="1">Uncharacterized protein</fullName>
    </submittedName>
</protein>
<dbReference type="RefSeq" id="WP_013216433.1">
    <property type="nucleotide sequence ID" value="NC_014313.1"/>
</dbReference>
<accession>D8JSI0</accession>
<organism evidence="1 2">
    <name type="scientific">Hyphomicrobium denitrificans (strain ATCC 51888 / DSM 1869 / NCIMB 11706 / TK 0415)</name>
    <dbReference type="NCBI Taxonomy" id="582899"/>
    <lineage>
        <taxon>Bacteria</taxon>
        <taxon>Pseudomonadati</taxon>
        <taxon>Pseudomonadota</taxon>
        <taxon>Alphaproteobacteria</taxon>
        <taxon>Hyphomicrobiales</taxon>
        <taxon>Hyphomicrobiaceae</taxon>
        <taxon>Hyphomicrobium</taxon>
    </lineage>
</organism>
<dbReference type="HOGENOM" id="CLU_2273531_0_0_5"/>
<keyword evidence="2" id="KW-1185">Reference proteome</keyword>
<dbReference type="Proteomes" id="UP000002033">
    <property type="component" value="Chromosome"/>
</dbReference>
<dbReference type="KEGG" id="hdn:Hden_2478"/>
<evidence type="ECO:0000313" key="2">
    <source>
        <dbReference type="Proteomes" id="UP000002033"/>
    </source>
</evidence>
<gene>
    <name evidence="1" type="ordered locus">Hden_2478</name>
</gene>
<evidence type="ECO:0000313" key="1">
    <source>
        <dbReference type="EMBL" id="ADJ24274.1"/>
    </source>
</evidence>
<reference evidence="2" key="1">
    <citation type="journal article" date="2011" name="J. Bacteriol.">
        <title>Genome sequences of eight morphologically diverse alphaproteobacteria.</title>
        <authorList>
            <consortium name="US DOE Joint Genome Institute"/>
            <person name="Brown P.J."/>
            <person name="Kysela D.T."/>
            <person name="Buechlein A."/>
            <person name="Hemmerich C."/>
            <person name="Brun Y.V."/>
        </authorList>
    </citation>
    <scope>NUCLEOTIDE SEQUENCE [LARGE SCALE GENOMIC DNA]</scope>
    <source>
        <strain evidence="2">ATCC 51888 / DSM 1869 / NCIB 11706 / TK 0415</strain>
    </source>
</reference>
<proteinExistence type="predicted"/>
<name>D8JSI0_HYPDA</name>
<dbReference type="EMBL" id="CP002083">
    <property type="protein sequence ID" value="ADJ24274.1"/>
    <property type="molecule type" value="Genomic_DNA"/>
</dbReference>
<dbReference type="AlphaFoldDB" id="D8JSI0"/>
<sequence length="102" mass="11063">MNRAAPDAELLRQLGDIPEVGLSGFAVREGLAGTGVTVLKGRDYFGSWRATQHGELVWTFADLSEEGRTVTTVDDALRYTLLLILASVAKSHNSSPRFTRTG</sequence>
<dbReference type="OrthoDB" id="7932893at2"/>